<keyword evidence="5 9" id="KW-0812">Transmembrane</keyword>
<dbReference type="Pfam" id="PF02632">
    <property type="entry name" value="BioY"/>
    <property type="match status" value="1"/>
</dbReference>
<name>A0AB39U5F4_9BIFI</name>
<dbReference type="KEGG" id="baqk:QN215_07925"/>
<dbReference type="EMBL" id="CP129674">
    <property type="protein sequence ID" value="XDS44187.1"/>
    <property type="molecule type" value="Genomic_DNA"/>
</dbReference>
<keyword evidence="7 8" id="KW-0472">Membrane</keyword>
<keyword evidence="3 8" id="KW-0813">Transport</keyword>
<sequence length="197" mass="20333">MNTSTKEASSEERSRIFDNKSLAKVAVFAAVISAMSFVRIAVGPVPITLENLGIMLTGVVLGPWLGALSVILLLALTALGLPLLGGTGGLADFVGPASGYLLGFVIGAFVIGLIAHSGKKLSAWKTALACLAGGMLIPYIFGIPVTALVINQPLQTAAYSALIFIPGDIVKIIVATLISSALWKAYPAAFPEKLLAQ</sequence>
<feature type="transmembrane region" description="Helical" evidence="9">
    <location>
        <begin position="156"/>
        <end position="183"/>
    </location>
</feature>
<dbReference type="PANTHER" id="PTHR34295:SF4">
    <property type="entry name" value="BIOTIN TRANSPORTER BIOY-RELATED"/>
    <property type="match status" value="1"/>
</dbReference>
<evidence type="ECO:0000256" key="1">
    <source>
        <dbReference type="ARBA" id="ARBA00004651"/>
    </source>
</evidence>
<evidence type="ECO:0000256" key="4">
    <source>
        <dbReference type="ARBA" id="ARBA00022475"/>
    </source>
</evidence>
<evidence type="ECO:0000256" key="5">
    <source>
        <dbReference type="ARBA" id="ARBA00022692"/>
    </source>
</evidence>
<dbReference type="GO" id="GO:0015225">
    <property type="term" value="F:biotin transmembrane transporter activity"/>
    <property type="evidence" value="ECO:0007669"/>
    <property type="project" value="UniProtKB-UniRule"/>
</dbReference>
<evidence type="ECO:0000256" key="2">
    <source>
        <dbReference type="ARBA" id="ARBA00010692"/>
    </source>
</evidence>
<evidence type="ECO:0000313" key="10">
    <source>
        <dbReference type="EMBL" id="XDS44187.1"/>
    </source>
</evidence>
<dbReference type="PIRSF" id="PIRSF016661">
    <property type="entry name" value="BioY"/>
    <property type="match status" value="1"/>
</dbReference>
<dbReference type="AlphaFoldDB" id="A0AB39U5F4"/>
<reference evidence="10" key="1">
    <citation type="submission" date="2023-07" db="EMBL/GenBank/DDBJ databases">
        <title>Bifidobacterium aquikefiriaerophilum sp. nov. and Bifidobacterium eccum sp. nov., isolated from water kefir.</title>
        <authorList>
            <person name="Breselge S."/>
            <person name="Bellassi P."/>
            <person name="Barcenilla C."/>
            <person name="Alvarez-Ordonez A."/>
            <person name="Morelli L."/>
            <person name="Cotter P.D."/>
        </authorList>
    </citation>
    <scope>NUCLEOTIDE SEQUENCE</scope>
    <source>
        <strain evidence="10">WK041_4_12</strain>
    </source>
</reference>
<feature type="transmembrane region" description="Helical" evidence="9">
    <location>
        <begin position="22"/>
        <end position="42"/>
    </location>
</feature>
<dbReference type="PANTHER" id="PTHR34295">
    <property type="entry name" value="BIOTIN TRANSPORTER BIOY"/>
    <property type="match status" value="1"/>
</dbReference>
<evidence type="ECO:0000256" key="8">
    <source>
        <dbReference type="PIRNR" id="PIRNR016661"/>
    </source>
</evidence>
<proteinExistence type="inferred from homology"/>
<keyword evidence="4 8" id="KW-1003">Cell membrane</keyword>
<evidence type="ECO:0000256" key="6">
    <source>
        <dbReference type="ARBA" id="ARBA00022989"/>
    </source>
</evidence>
<feature type="transmembrane region" description="Helical" evidence="9">
    <location>
        <begin position="93"/>
        <end position="115"/>
    </location>
</feature>
<protein>
    <recommendedName>
        <fullName evidence="8">Biotin transporter</fullName>
    </recommendedName>
</protein>
<dbReference type="GO" id="GO:0005886">
    <property type="term" value="C:plasma membrane"/>
    <property type="evidence" value="ECO:0007669"/>
    <property type="project" value="UniProtKB-SubCell"/>
</dbReference>
<feature type="transmembrane region" description="Helical" evidence="9">
    <location>
        <begin position="54"/>
        <end position="81"/>
    </location>
</feature>
<comment type="subcellular location">
    <subcellularLocation>
        <location evidence="1 8">Cell membrane</location>
        <topology evidence="1 8">Multi-pass membrane protein</topology>
    </subcellularLocation>
</comment>
<dbReference type="InterPro" id="IPR003784">
    <property type="entry name" value="BioY"/>
</dbReference>
<keyword evidence="6 9" id="KW-1133">Transmembrane helix</keyword>
<gene>
    <name evidence="10" type="ORF">QN215_07925</name>
</gene>
<evidence type="ECO:0000256" key="9">
    <source>
        <dbReference type="SAM" id="Phobius"/>
    </source>
</evidence>
<evidence type="ECO:0000256" key="7">
    <source>
        <dbReference type="ARBA" id="ARBA00023136"/>
    </source>
</evidence>
<comment type="similarity">
    <text evidence="2 8">Belongs to the BioY family.</text>
</comment>
<dbReference type="RefSeq" id="WP_369343781.1">
    <property type="nucleotide sequence ID" value="NZ_CP129674.1"/>
</dbReference>
<accession>A0AB39U5F4</accession>
<organism evidence="10">
    <name type="scientific">Bifidobacterium aquikefiricola</name>
    <dbReference type="NCBI Taxonomy" id="3059038"/>
    <lineage>
        <taxon>Bacteria</taxon>
        <taxon>Bacillati</taxon>
        <taxon>Actinomycetota</taxon>
        <taxon>Actinomycetes</taxon>
        <taxon>Bifidobacteriales</taxon>
        <taxon>Bifidobacteriaceae</taxon>
        <taxon>Bifidobacterium</taxon>
    </lineage>
</organism>
<dbReference type="Gene3D" id="1.10.1760.20">
    <property type="match status" value="1"/>
</dbReference>
<evidence type="ECO:0000256" key="3">
    <source>
        <dbReference type="ARBA" id="ARBA00022448"/>
    </source>
</evidence>
<feature type="transmembrane region" description="Helical" evidence="9">
    <location>
        <begin position="127"/>
        <end position="150"/>
    </location>
</feature>